<evidence type="ECO:0000256" key="2">
    <source>
        <dbReference type="ARBA" id="ARBA00022723"/>
    </source>
</evidence>
<dbReference type="GO" id="GO:0006281">
    <property type="term" value="P:DNA repair"/>
    <property type="evidence" value="ECO:0007669"/>
    <property type="project" value="UniProtKB-KW"/>
</dbReference>
<evidence type="ECO:0000256" key="14">
    <source>
        <dbReference type="ARBA" id="ARBA00023235"/>
    </source>
</evidence>
<dbReference type="GO" id="GO:0070182">
    <property type="term" value="F:DNA polymerase binding"/>
    <property type="evidence" value="ECO:0007669"/>
    <property type="project" value="TreeGrafter"/>
</dbReference>
<reference evidence="18 19" key="1">
    <citation type="journal article" date="2019" name="PLoS Pathog.">
        <title>Genome sequence of the bovine parasite Schistosoma bovis Tanzania.</title>
        <authorList>
            <person name="Oey H."/>
            <person name="Zakrzewski M."/>
            <person name="Gobert G."/>
            <person name="Gravermann K."/>
            <person name="Stoye J."/>
            <person name="Jones M."/>
            <person name="Mcmanus D."/>
            <person name="Krause L."/>
        </authorList>
    </citation>
    <scope>NUCLEOTIDE SEQUENCE [LARGE SCALE GENOMIC DNA]</scope>
    <source>
        <strain evidence="18 19">TAN1997</strain>
    </source>
</reference>
<dbReference type="SMART" id="SM00491">
    <property type="entry name" value="HELICc2"/>
    <property type="match status" value="1"/>
</dbReference>
<dbReference type="Gene3D" id="3.40.50.300">
    <property type="entry name" value="P-loop containing nucleotide triphosphate hydrolases"/>
    <property type="match status" value="3"/>
</dbReference>
<evidence type="ECO:0000313" key="19">
    <source>
        <dbReference type="Proteomes" id="UP000290809"/>
    </source>
</evidence>
<evidence type="ECO:0000256" key="15">
    <source>
        <dbReference type="PROSITE-ProRule" id="PRU00175"/>
    </source>
</evidence>
<dbReference type="InterPro" id="IPR027417">
    <property type="entry name" value="P-loop_NTPase"/>
</dbReference>
<dbReference type="GO" id="GO:1904430">
    <property type="term" value="P:negative regulation of t-circle formation"/>
    <property type="evidence" value="ECO:0007669"/>
    <property type="project" value="TreeGrafter"/>
</dbReference>
<dbReference type="InterPro" id="IPR057498">
    <property type="entry name" value="Rtel1_ARCH"/>
</dbReference>
<keyword evidence="9" id="KW-0067">ATP-binding</keyword>
<keyword evidence="7 18" id="KW-0347">Helicase</keyword>
<evidence type="ECO:0000313" key="18">
    <source>
        <dbReference type="EMBL" id="RTG84365.1"/>
    </source>
</evidence>
<dbReference type="GO" id="GO:0045910">
    <property type="term" value="P:negative regulation of DNA recombination"/>
    <property type="evidence" value="ECO:0007669"/>
    <property type="project" value="TreeGrafter"/>
</dbReference>
<evidence type="ECO:0000256" key="4">
    <source>
        <dbReference type="ARBA" id="ARBA00022763"/>
    </source>
</evidence>
<dbReference type="GO" id="GO:0090657">
    <property type="term" value="P:telomeric loop disassembly"/>
    <property type="evidence" value="ECO:0007669"/>
    <property type="project" value="TreeGrafter"/>
</dbReference>
<keyword evidence="2" id="KW-0479">Metal-binding</keyword>
<evidence type="ECO:0000256" key="6">
    <source>
        <dbReference type="ARBA" id="ARBA00022801"/>
    </source>
</evidence>
<dbReference type="InterPro" id="IPR013083">
    <property type="entry name" value="Znf_RING/FYVE/PHD"/>
</dbReference>
<accession>A0A430Q9L1</accession>
<evidence type="ECO:0000256" key="5">
    <source>
        <dbReference type="ARBA" id="ARBA00022771"/>
    </source>
</evidence>
<dbReference type="Pfam" id="PF06733">
    <property type="entry name" value="DEAD_2"/>
    <property type="match status" value="1"/>
</dbReference>
<dbReference type="Proteomes" id="UP000290809">
    <property type="component" value="Unassembled WGS sequence"/>
</dbReference>
<dbReference type="CDD" id="cd16449">
    <property type="entry name" value="RING-HC"/>
    <property type="match status" value="1"/>
</dbReference>
<evidence type="ECO:0000256" key="7">
    <source>
        <dbReference type="ARBA" id="ARBA00022806"/>
    </source>
</evidence>
<dbReference type="Pfam" id="PF13307">
    <property type="entry name" value="Helicase_C_2"/>
    <property type="match status" value="1"/>
</dbReference>
<dbReference type="InterPro" id="IPR006555">
    <property type="entry name" value="ATP-dep_Helicase_C"/>
</dbReference>
<dbReference type="InterPro" id="IPR045028">
    <property type="entry name" value="DinG/Rad3-like"/>
</dbReference>
<keyword evidence="13" id="KW-0234">DNA repair</keyword>
<evidence type="ECO:0000256" key="3">
    <source>
        <dbReference type="ARBA" id="ARBA00022741"/>
    </source>
</evidence>
<keyword evidence="11" id="KW-0411">Iron-sulfur</keyword>
<keyword evidence="12" id="KW-0238">DNA-binding</keyword>
<keyword evidence="19" id="KW-1185">Reference proteome</keyword>
<dbReference type="InterPro" id="IPR001841">
    <property type="entry name" value="Znf_RING"/>
</dbReference>
<sequence length="1072" mass="121682">MPQIAIDGVEIDFPYQPYDCQIEYMTKVLLSLNEGKHAILESPTGTGKTLCLLCASLAWLNKQANSVQSITNAKHQNTMGKRPTSDNVDNTLSHQNFLASLGKVNNGSKRDDILTNLKSEGIVDIEDLSNYGQKIKCCPYFISRELKTDSSLIFMPYNYVLDPRIRSLYNINLENTTVIFDEAHNIEQVCEDASSVTLSSALLASAIEHVKCVCEVVFDHTKEHQEIELSESNCNMNQNSEQKLSVITNRKGLFDMTHPEENAIEALSIEKMITLKGQLIELERLIDELNVPPEGLTKDGAFIFDLLSRAGINHWTNNTLQTVIDEIMSFTNSTHNVKIRKTKGLHEVSEFLKTVFGYLPGEANVTFNFKTHFKLQHNDSISCYRLHIKDDILSANNCNKYGKNAWDMQPNTTTTVGAANRTISYWCFSPGRAIQQLIQQNVRCIILTSGTLYPIEPIEAELNLKFPISLRNPHVINPDQLNLSIIPRGPDGEKLNATYSVRETSAYRNSLGLLLIEMIMNLTDCHVYENNGDIYENLSKFKHIFIEPREKSQFNKIFNEYRRTACIENSIGAILFAVMRGRVSEGLDLADNAGRGVAILGIPYAPIHDPRVLLKMSYLDEQFVKLKSNSTNDQQQKTLIDKYPTGRQWYNLQAWRAINQAVGRVIRHYKDYGIIYLCDERFASNNAQMNLAGWMQTKCKIYNKVELLVKDTYEFFCNMRNKYPSIDRPVDTTSIVNNMLTENSSLRSVNRTKPSLERSNLISNLPSAFELNIFSPNVNDSVTLITSYHSDHSPCSSKLHECNVDYKIDSISSSASIFDTVYIESENIDQKLLQRKPCKRIKLLEQKNNSIELSENVSSTTIVNNDNSLSSKYMTLLKSVLKSNGTNESVYASRLNDFKQVMKEYRQAITLNQNTLINQSNQLVEVLFTQLSRIFIPLEAPGLLQDAICFILPEHRKRYAELCHNLTGLPIIQSNSINKTVDTSNQVSRSLAINPNQPVKLENIPEVSMKCCKCSADPAQVPVISCCKHIACFKCWRHIIDKGDHQCPVCRKLLRRRDLSRLTQKEDTEQNL</sequence>
<dbReference type="EMBL" id="QMKO01002197">
    <property type="protein sequence ID" value="RTG84365.1"/>
    <property type="molecule type" value="Genomic_DNA"/>
</dbReference>
<proteinExistence type="predicted"/>
<evidence type="ECO:0000256" key="12">
    <source>
        <dbReference type="ARBA" id="ARBA00023125"/>
    </source>
</evidence>
<evidence type="ECO:0000256" key="10">
    <source>
        <dbReference type="ARBA" id="ARBA00023004"/>
    </source>
</evidence>
<dbReference type="GO" id="GO:0005634">
    <property type="term" value="C:nucleus"/>
    <property type="evidence" value="ECO:0007669"/>
    <property type="project" value="TreeGrafter"/>
</dbReference>
<dbReference type="InterPro" id="IPR006554">
    <property type="entry name" value="Helicase-like_DEXD_c2"/>
</dbReference>
<dbReference type="SUPFAM" id="SSF52540">
    <property type="entry name" value="P-loop containing nucleoside triphosphate hydrolases"/>
    <property type="match status" value="2"/>
</dbReference>
<dbReference type="PROSITE" id="PS50089">
    <property type="entry name" value="ZF_RING_2"/>
    <property type="match status" value="1"/>
</dbReference>
<evidence type="ECO:0000259" key="16">
    <source>
        <dbReference type="PROSITE" id="PS50089"/>
    </source>
</evidence>
<dbReference type="PANTHER" id="PTHR11472">
    <property type="entry name" value="DNA REPAIR DEAD HELICASE RAD3/XP-D SUBFAMILY MEMBER"/>
    <property type="match status" value="1"/>
</dbReference>
<organism evidence="18 19">
    <name type="scientific">Schistosoma bovis</name>
    <name type="common">Blood fluke</name>
    <dbReference type="NCBI Taxonomy" id="6184"/>
    <lineage>
        <taxon>Eukaryota</taxon>
        <taxon>Metazoa</taxon>
        <taxon>Spiralia</taxon>
        <taxon>Lophotrochozoa</taxon>
        <taxon>Platyhelminthes</taxon>
        <taxon>Trematoda</taxon>
        <taxon>Digenea</taxon>
        <taxon>Strigeidida</taxon>
        <taxon>Schistosomatoidea</taxon>
        <taxon>Schistosomatidae</taxon>
        <taxon>Schistosoma</taxon>
    </lineage>
</organism>
<evidence type="ECO:0000256" key="11">
    <source>
        <dbReference type="ARBA" id="ARBA00023014"/>
    </source>
</evidence>
<keyword evidence="6" id="KW-0378">Hydrolase</keyword>
<protein>
    <submittedName>
        <fullName evidence="18">Regulator of telomere elongation helicase 1</fullName>
    </submittedName>
</protein>
<dbReference type="AlphaFoldDB" id="A0A430Q9L1"/>
<dbReference type="PROSITE" id="PS51193">
    <property type="entry name" value="HELICASE_ATP_BIND_2"/>
    <property type="match status" value="1"/>
</dbReference>
<evidence type="ECO:0000256" key="1">
    <source>
        <dbReference type="ARBA" id="ARBA00022485"/>
    </source>
</evidence>
<dbReference type="GO" id="GO:0010569">
    <property type="term" value="P:regulation of double-strand break repair via homologous recombination"/>
    <property type="evidence" value="ECO:0007669"/>
    <property type="project" value="TreeGrafter"/>
</dbReference>
<dbReference type="Gene3D" id="3.30.40.10">
    <property type="entry name" value="Zinc/RING finger domain, C3HC4 (zinc finger)"/>
    <property type="match status" value="1"/>
</dbReference>
<keyword evidence="3" id="KW-0547">Nucleotide-binding</keyword>
<evidence type="ECO:0000256" key="9">
    <source>
        <dbReference type="ARBA" id="ARBA00022840"/>
    </source>
</evidence>
<keyword evidence="8" id="KW-0862">Zinc</keyword>
<dbReference type="GO" id="GO:0016818">
    <property type="term" value="F:hydrolase activity, acting on acid anhydrides, in phosphorus-containing anhydrides"/>
    <property type="evidence" value="ECO:0007669"/>
    <property type="project" value="InterPro"/>
</dbReference>
<dbReference type="PANTHER" id="PTHR11472:SF34">
    <property type="entry name" value="REGULATOR OF TELOMERE ELONGATION HELICASE 1"/>
    <property type="match status" value="1"/>
</dbReference>
<evidence type="ECO:0000256" key="8">
    <source>
        <dbReference type="ARBA" id="ARBA00022833"/>
    </source>
</evidence>
<dbReference type="Pfam" id="PF23109">
    <property type="entry name" value="ARCH_RTEL1"/>
    <property type="match status" value="1"/>
</dbReference>
<dbReference type="GO" id="GO:0005524">
    <property type="term" value="F:ATP binding"/>
    <property type="evidence" value="ECO:0007669"/>
    <property type="project" value="UniProtKB-KW"/>
</dbReference>
<keyword evidence="1" id="KW-0004">4Fe-4S</keyword>
<dbReference type="SMART" id="SM00488">
    <property type="entry name" value="DEXDc2"/>
    <property type="match status" value="1"/>
</dbReference>
<comment type="caution">
    <text evidence="18">The sequence shown here is derived from an EMBL/GenBank/DDBJ whole genome shotgun (WGS) entry which is preliminary data.</text>
</comment>
<keyword evidence="10" id="KW-0408">Iron</keyword>
<dbReference type="Pfam" id="PF23116">
    <property type="entry name" value="HHD_RTEL1"/>
    <property type="match status" value="1"/>
</dbReference>
<keyword evidence="4" id="KW-0227">DNA damage</keyword>
<dbReference type="GO" id="GO:0051539">
    <property type="term" value="F:4 iron, 4 sulfur cluster binding"/>
    <property type="evidence" value="ECO:0007669"/>
    <property type="project" value="UniProtKB-KW"/>
</dbReference>
<dbReference type="GO" id="GO:0008270">
    <property type="term" value="F:zinc ion binding"/>
    <property type="evidence" value="ECO:0007669"/>
    <property type="project" value="UniProtKB-KW"/>
</dbReference>
<gene>
    <name evidence="18" type="ORF">DC041_0000217</name>
</gene>
<dbReference type="InterPro" id="IPR014013">
    <property type="entry name" value="Helic_SF1/SF2_ATP-bd_DinG/Rad3"/>
</dbReference>
<dbReference type="InterPro" id="IPR010614">
    <property type="entry name" value="RAD3-like_helicase_DEAD"/>
</dbReference>
<name>A0A430Q9L1_SCHBO</name>
<evidence type="ECO:0000256" key="13">
    <source>
        <dbReference type="ARBA" id="ARBA00023204"/>
    </source>
</evidence>
<keyword evidence="14" id="KW-0413">Isomerase</keyword>
<dbReference type="GO" id="GO:0003677">
    <property type="term" value="F:DNA binding"/>
    <property type="evidence" value="ECO:0007669"/>
    <property type="project" value="UniProtKB-KW"/>
</dbReference>
<keyword evidence="5 15" id="KW-0863">Zinc-finger</keyword>
<evidence type="ECO:0000259" key="17">
    <source>
        <dbReference type="PROSITE" id="PS51193"/>
    </source>
</evidence>
<dbReference type="GO" id="GO:0003678">
    <property type="term" value="F:DNA helicase activity"/>
    <property type="evidence" value="ECO:0007669"/>
    <property type="project" value="InterPro"/>
</dbReference>
<dbReference type="STRING" id="6184.A0A430Q9L1"/>
<feature type="domain" description="RING-type" evidence="16">
    <location>
        <begin position="1011"/>
        <end position="1051"/>
    </location>
</feature>
<feature type="domain" description="Helicase ATP-binding" evidence="17">
    <location>
        <begin position="7"/>
        <end position="247"/>
    </location>
</feature>
<dbReference type="SUPFAM" id="SSF57850">
    <property type="entry name" value="RING/U-box"/>
    <property type="match status" value="1"/>
</dbReference>